<reference evidence="2" key="1">
    <citation type="journal article" date="2014" name="Int. J. Syst. Evol. Microbiol.">
        <title>Complete genome sequence of Corynebacterium casei LMG S-19264T (=DSM 44701T), isolated from a smear-ripened cheese.</title>
        <authorList>
            <consortium name="US DOE Joint Genome Institute (JGI-PGF)"/>
            <person name="Walter F."/>
            <person name="Albersmeier A."/>
            <person name="Kalinowski J."/>
            <person name="Ruckert C."/>
        </authorList>
    </citation>
    <scope>NUCLEOTIDE SEQUENCE</scope>
    <source>
        <strain evidence="2">CGMCC 4.7299</strain>
    </source>
</reference>
<evidence type="ECO:0000313" key="3">
    <source>
        <dbReference type="Proteomes" id="UP000656042"/>
    </source>
</evidence>
<proteinExistence type="predicted"/>
<sequence length="269" mass="29067">MLPNPEDPPAGWPKARRSALRVLAAAGFAVLTVITAAVAVSAVAAGDVAGAITFGMGAIVLAHLTGMSVNIMQRPRPADHPPVTDVNDHGETGLAFRYAFWPYYWLSVVFAFFTLGAAAFAIVVAMQATWAAGVLAALALAAAALVGWYLVVLLRLAPGRVVLTRSGLYHRSLFLEHFVPWDAVVDVVARAAPSPWITVKALPMDQTRERRHTGRMGGFEGQALPFMVVRTQWLGADALPAYQAIKYYFAHPEQRTHLTDHDLRTNSDA</sequence>
<comment type="caution">
    <text evidence="2">The sequence shown here is derived from an EMBL/GenBank/DDBJ whole genome shotgun (WGS) entry which is preliminary data.</text>
</comment>
<organism evidence="2 3">
    <name type="scientific">Mangrovihabitans endophyticus</name>
    <dbReference type="NCBI Taxonomy" id="1751298"/>
    <lineage>
        <taxon>Bacteria</taxon>
        <taxon>Bacillati</taxon>
        <taxon>Actinomycetota</taxon>
        <taxon>Actinomycetes</taxon>
        <taxon>Micromonosporales</taxon>
        <taxon>Micromonosporaceae</taxon>
        <taxon>Mangrovihabitans</taxon>
    </lineage>
</organism>
<feature type="transmembrane region" description="Helical" evidence="1">
    <location>
        <begin position="22"/>
        <end position="45"/>
    </location>
</feature>
<dbReference type="RefSeq" id="WP_189082875.1">
    <property type="nucleotide sequence ID" value="NZ_BMMX01000064.1"/>
</dbReference>
<dbReference type="EMBL" id="BMMX01000064">
    <property type="protein sequence ID" value="GGL18915.1"/>
    <property type="molecule type" value="Genomic_DNA"/>
</dbReference>
<protein>
    <recommendedName>
        <fullName evidence="4">PH domain-containing protein</fullName>
    </recommendedName>
</protein>
<feature type="transmembrane region" description="Helical" evidence="1">
    <location>
        <begin position="130"/>
        <end position="156"/>
    </location>
</feature>
<reference evidence="2" key="2">
    <citation type="submission" date="2020-09" db="EMBL/GenBank/DDBJ databases">
        <authorList>
            <person name="Sun Q."/>
            <person name="Zhou Y."/>
        </authorList>
    </citation>
    <scope>NUCLEOTIDE SEQUENCE</scope>
    <source>
        <strain evidence="2">CGMCC 4.7299</strain>
    </source>
</reference>
<name>A0A8J3C818_9ACTN</name>
<evidence type="ECO:0000313" key="2">
    <source>
        <dbReference type="EMBL" id="GGL18915.1"/>
    </source>
</evidence>
<keyword evidence="3" id="KW-1185">Reference proteome</keyword>
<evidence type="ECO:0008006" key="4">
    <source>
        <dbReference type="Google" id="ProtNLM"/>
    </source>
</evidence>
<dbReference type="AlphaFoldDB" id="A0A8J3C818"/>
<keyword evidence="1" id="KW-1133">Transmembrane helix</keyword>
<accession>A0A8J3C818</accession>
<feature type="transmembrane region" description="Helical" evidence="1">
    <location>
        <begin position="103"/>
        <end position="124"/>
    </location>
</feature>
<keyword evidence="1" id="KW-0472">Membrane</keyword>
<keyword evidence="1" id="KW-0812">Transmembrane</keyword>
<evidence type="ECO:0000256" key="1">
    <source>
        <dbReference type="SAM" id="Phobius"/>
    </source>
</evidence>
<gene>
    <name evidence="2" type="ORF">GCM10012284_61840</name>
</gene>
<feature type="transmembrane region" description="Helical" evidence="1">
    <location>
        <begin position="51"/>
        <end position="72"/>
    </location>
</feature>
<dbReference type="Proteomes" id="UP000656042">
    <property type="component" value="Unassembled WGS sequence"/>
</dbReference>